<dbReference type="InterPro" id="IPR035386">
    <property type="entry name" value="Arm-DNA-bind_5"/>
</dbReference>
<evidence type="ECO:0000256" key="1">
    <source>
        <dbReference type="ARBA" id="ARBA00008857"/>
    </source>
</evidence>
<dbReference type="EMBL" id="SNRY01002794">
    <property type="protein sequence ID" value="KAA6323483.1"/>
    <property type="molecule type" value="Genomic_DNA"/>
</dbReference>
<reference evidence="5" key="1">
    <citation type="submission" date="2019-03" db="EMBL/GenBank/DDBJ databases">
        <title>Single cell metagenomics reveals metabolic interactions within the superorganism composed of flagellate Streblomastix strix and complex community of Bacteroidetes bacteria on its surface.</title>
        <authorList>
            <person name="Treitli S.C."/>
            <person name="Kolisko M."/>
            <person name="Husnik F."/>
            <person name="Keeling P."/>
            <person name="Hampl V."/>
        </authorList>
    </citation>
    <scope>NUCLEOTIDE SEQUENCE</scope>
    <source>
        <strain evidence="5">STM</strain>
    </source>
</reference>
<proteinExistence type="inferred from homology"/>
<evidence type="ECO:0000259" key="4">
    <source>
        <dbReference type="PROSITE" id="PS51898"/>
    </source>
</evidence>
<dbReference type="AlphaFoldDB" id="A0A5J4QSE9"/>
<dbReference type="Pfam" id="PF17293">
    <property type="entry name" value="Arm-DNA-bind_5"/>
    <property type="match status" value="1"/>
</dbReference>
<keyword evidence="3" id="KW-0233">DNA recombination</keyword>
<dbReference type="InterPro" id="IPR011010">
    <property type="entry name" value="DNA_brk_join_enz"/>
</dbReference>
<dbReference type="PANTHER" id="PTHR30349:SF64">
    <property type="entry name" value="PROPHAGE INTEGRASE INTD-RELATED"/>
    <property type="match status" value="1"/>
</dbReference>
<organism evidence="5">
    <name type="scientific">termite gut metagenome</name>
    <dbReference type="NCBI Taxonomy" id="433724"/>
    <lineage>
        <taxon>unclassified sequences</taxon>
        <taxon>metagenomes</taxon>
        <taxon>organismal metagenomes</taxon>
    </lineage>
</organism>
<name>A0A5J4QSE9_9ZZZZ</name>
<protein>
    <submittedName>
        <fullName evidence="5">Tyrosine recombinase XerC</fullName>
    </submittedName>
</protein>
<dbReference type="InterPro" id="IPR013762">
    <property type="entry name" value="Integrase-like_cat_sf"/>
</dbReference>
<evidence type="ECO:0000256" key="3">
    <source>
        <dbReference type="ARBA" id="ARBA00023172"/>
    </source>
</evidence>
<dbReference type="GO" id="GO:0015074">
    <property type="term" value="P:DNA integration"/>
    <property type="evidence" value="ECO:0007669"/>
    <property type="project" value="InterPro"/>
</dbReference>
<dbReference type="SUPFAM" id="SSF56349">
    <property type="entry name" value="DNA breaking-rejoining enzymes"/>
    <property type="match status" value="1"/>
</dbReference>
<gene>
    <name evidence="5" type="ORF">EZS27_027081</name>
</gene>
<dbReference type="InterPro" id="IPR050090">
    <property type="entry name" value="Tyrosine_recombinase_XerCD"/>
</dbReference>
<comment type="caution">
    <text evidence="5">The sequence shown here is derived from an EMBL/GenBank/DDBJ whole genome shotgun (WGS) entry which is preliminary data.</text>
</comment>
<evidence type="ECO:0000313" key="5">
    <source>
        <dbReference type="EMBL" id="KAA6323483.1"/>
    </source>
</evidence>
<dbReference type="Gene3D" id="1.10.150.130">
    <property type="match status" value="1"/>
</dbReference>
<accession>A0A5J4QSE9</accession>
<dbReference type="InterPro" id="IPR010998">
    <property type="entry name" value="Integrase_recombinase_N"/>
</dbReference>
<dbReference type="Pfam" id="PF13102">
    <property type="entry name" value="Phage_int_SAM_5"/>
    <property type="match status" value="1"/>
</dbReference>
<sequence length="410" mass="47163">MNTELKVSFYLKRKQSKERVIANFNPAYPIVGKIIIGKTLAQFSTKLKVEERLWDVKSGRVAGKSHAATSLNREINKINLSIHTHYREIPERTGKVTAAQVKNAFQGIASAQKTLITLFEEMMREFHSRIGIDRAASTYTQHEVLHKQLKSFLREKYQVEDIPLSELDLPFIEAFNYYLRVKRKMKPGTVRVRIVLLNKVIRQALHRNFISRPPFEGSRLEKPQVQNRSLTVEELERLINTSVKSSTQSFIRDLFIFSTFTGISYADLRKLSWKDIITEEDGSRWISTDRQKTKTTFHVKLLNIPVQIMERYRGLATGDNVFPSMSLGQVNVGLKKVAKKCSINRALTFHMSRHTFASQVCLSQGVPIESLSRMMGHKSIHTTQRYAHLNPEKIGNDMKRLSLRLAGKFT</sequence>
<evidence type="ECO:0000256" key="2">
    <source>
        <dbReference type="ARBA" id="ARBA00023125"/>
    </source>
</evidence>
<dbReference type="InterPro" id="IPR002104">
    <property type="entry name" value="Integrase_catalytic"/>
</dbReference>
<dbReference type="Pfam" id="PF00589">
    <property type="entry name" value="Phage_integrase"/>
    <property type="match status" value="1"/>
</dbReference>
<feature type="domain" description="Tyr recombinase" evidence="4">
    <location>
        <begin position="225"/>
        <end position="399"/>
    </location>
</feature>
<dbReference type="PANTHER" id="PTHR30349">
    <property type="entry name" value="PHAGE INTEGRASE-RELATED"/>
    <property type="match status" value="1"/>
</dbReference>
<dbReference type="PROSITE" id="PS51898">
    <property type="entry name" value="TYR_RECOMBINASE"/>
    <property type="match status" value="1"/>
</dbReference>
<dbReference type="InterPro" id="IPR025269">
    <property type="entry name" value="SAM-like_dom"/>
</dbReference>
<comment type="similarity">
    <text evidence="1">Belongs to the 'phage' integrase family.</text>
</comment>
<dbReference type="GO" id="GO:0006310">
    <property type="term" value="P:DNA recombination"/>
    <property type="evidence" value="ECO:0007669"/>
    <property type="project" value="UniProtKB-KW"/>
</dbReference>
<dbReference type="CDD" id="cd01185">
    <property type="entry name" value="INTN1_C_like"/>
    <property type="match status" value="1"/>
</dbReference>
<keyword evidence="2" id="KW-0238">DNA-binding</keyword>
<dbReference type="Gene3D" id="1.10.443.10">
    <property type="entry name" value="Intergrase catalytic core"/>
    <property type="match status" value="1"/>
</dbReference>
<dbReference type="GO" id="GO:0003677">
    <property type="term" value="F:DNA binding"/>
    <property type="evidence" value="ECO:0007669"/>
    <property type="project" value="UniProtKB-KW"/>
</dbReference>